<evidence type="ECO:0000256" key="2">
    <source>
        <dbReference type="ARBA" id="ARBA00031637"/>
    </source>
</evidence>
<dbReference type="Pfam" id="PF01204">
    <property type="entry name" value="Trehalase"/>
    <property type="match status" value="1"/>
</dbReference>
<accession>A0A914I0W8</accession>
<evidence type="ECO:0000313" key="4">
    <source>
        <dbReference type="WBParaSite" id="Gr19_v10_g6276.t1"/>
    </source>
</evidence>
<dbReference type="WBParaSite" id="Gr19_v10_g6276.t1">
    <property type="protein sequence ID" value="Gr19_v10_g6276.t1"/>
    <property type="gene ID" value="Gr19_v10_g6276"/>
</dbReference>
<comment type="catalytic activity">
    <reaction evidence="1">
        <text>alpha,alpha-trehalose + H2O = alpha-D-glucose + beta-D-glucose</text>
        <dbReference type="Rhea" id="RHEA:32675"/>
        <dbReference type="ChEBI" id="CHEBI:15377"/>
        <dbReference type="ChEBI" id="CHEBI:15903"/>
        <dbReference type="ChEBI" id="CHEBI:16551"/>
        <dbReference type="ChEBI" id="CHEBI:17925"/>
        <dbReference type="EC" id="3.2.1.28"/>
    </reaction>
</comment>
<keyword evidence="3" id="KW-1185">Reference proteome</keyword>
<dbReference type="GO" id="GO:0004555">
    <property type="term" value="F:alpha,alpha-trehalase activity"/>
    <property type="evidence" value="ECO:0007669"/>
    <property type="project" value="UniProtKB-EC"/>
</dbReference>
<evidence type="ECO:0000256" key="1">
    <source>
        <dbReference type="ARBA" id="ARBA00001576"/>
    </source>
</evidence>
<dbReference type="Gene3D" id="1.50.10.10">
    <property type="match status" value="1"/>
</dbReference>
<proteinExistence type="predicted"/>
<dbReference type="AlphaFoldDB" id="A0A914I0W8"/>
<evidence type="ECO:0000313" key="3">
    <source>
        <dbReference type="Proteomes" id="UP000887572"/>
    </source>
</evidence>
<protein>
    <recommendedName>
        <fullName evidence="2">Alpha,alpha-trehalose glucohydrolase</fullName>
    </recommendedName>
</protein>
<organism evidence="3 4">
    <name type="scientific">Globodera rostochiensis</name>
    <name type="common">Golden nematode worm</name>
    <name type="synonym">Heterodera rostochiensis</name>
    <dbReference type="NCBI Taxonomy" id="31243"/>
    <lineage>
        <taxon>Eukaryota</taxon>
        <taxon>Metazoa</taxon>
        <taxon>Ecdysozoa</taxon>
        <taxon>Nematoda</taxon>
        <taxon>Chromadorea</taxon>
        <taxon>Rhabditida</taxon>
        <taxon>Tylenchina</taxon>
        <taxon>Tylenchomorpha</taxon>
        <taxon>Tylenchoidea</taxon>
        <taxon>Heteroderidae</taxon>
        <taxon>Heteroderinae</taxon>
        <taxon>Globodera</taxon>
    </lineage>
</organism>
<dbReference type="Proteomes" id="UP000887572">
    <property type="component" value="Unplaced"/>
</dbReference>
<dbReference type="PANTHER" id="PTHR23403">
    <property type="entry name" value="TREHALASE"/>
    <property type="match status" value="1"/>
</dbReference>
<dbReference type="PANTHER" id="PTHR23403:SF1">
    <property type="entry name" value="TREHALASE"/>
    <property type="match status" value="1"/>
</dbReference>
<dbReference type="GO" id="GO:0005993">
    <property type="term" value="P:trehalose catabolic process"/>
    <property type="evidence" value="ECO:0007669"/>
    <property type="project" value="TreeGrafter"/>
</dbReference>
<dbReference type="InterPro" id="IPR012341">
    <property type="entry name" value="6hp_glycosidase-like_sf"/>
</dbReference>
<reference evidence="4" key="1">
    <citation type="submission" date="2022-11" db="UniProtKB">
        <authorList>
            <consortium name="WormBaseParasite"/>
        </authorList>
    </citation>
    <scope>IDENTIFICATION</scope>
</reference>
<dbReference type="InterPro" id="IPR001661">
    <property type="entry name" value="Glyco_hydro_37"/>
</dbReference>
<sequence length="285" mass="32845">MLFSYSQHEALKALLIRLHLPSPPFSSTSATATTFYLKTQFKQNEFIAEKDELNCLMNGIDLTALGLEWSCEQWPDLAPIYCDGKIEAVNYWGVRMLFLRDSKHFVGRPLLKDPKKVVEQFKARSNVTEWKQFVVSDMSPAQVHQLGKFVQENFGKADGLLIPHKPEDWKENPHKFEHKDAKLKKWAKEMNQIWKAMSKKMAKYVVMFGRPFLRASLLGFLLDCTWTARIRNDVISAENVQEFAELLVLCRRPELAFITANVQICRGMDELALESKGINFGTQKI</sequence>
<name>A0A914I0W8_GLORO</name>